<evidence type="ECO:0000256" key="6">
    <source>
        <dbReference type="ARBA" id="ARBA00022777"/>
    </source>
</evidence>
<feature type="domain" description="Protein kinase" evidence="12">
    <location>
        <begin position="108"/>
        <end position="353"/>
    </location>
</feature>
<accession>A0A8H3TX59</accession>
<dbReference type="GO" id="GO:0005737">
    <property type="term" value="C:cytoplasm"/>
    <property type="evidence" value="ECO:0007669"/>
    <property type="project" value="TreeGrafter"/>
</dbReference>
<comment type="similarity">
    <text evidence="1">Belongs to the protein kinase superfamily. STE Ser/Thr protein kinase family. STE20 subfamily.</text>
</comment>
<keyword evidence="6" id="KW-0418">Kinase</keyword>
<dbReference type="Pfam" id="PF00069">
    <property type="entry name" value="Pkinase"/>
    <property type="match status" value="1"/>
</dbReference>
<evidence type="ECO:0000256" key="5">
    <source>
        <dbReference type="ARBA" id="ARBA00022741"/>
    </source>
</evidence>
<protein>
    <recommendedName>
        <fullName evidence="2">non-specific serine/threonine protein kinase</fullName>
        <ecNumber evidence="2">2.7.11.1</ecNumber>
    </recommendedName>
</protein>
<comment type="caution">
    <text evidence="13">The sequence shown here is derived from an EMBL/GenBank/DDBJ whole genome shotgun (WGS) entry which is preliminary data.</text>
</comment>
<evidence type="ECO:0000256" key="11">
    <source>
        <dbReference type="SAM" id="MobiDB-lite"/>
    </source>
</evidence>
<comment type="catalytic activity">
    <reaction evidence="9">
        <text>L-seryl-[protein] + ATP = O-phospho-L-seryl-[protein] + ADP + H(+)</text>
        <dbReference type="Rhea" id="RHEA:17989"/>
        <dbReference type="Rhea" id="RHEA-COMP:9863"/>
        <dbReference type="Rhea" id="RHEA-COMP:11604"/>
        <dbReference type="ChEBI" id="CHEBI:15378"/>
        <dbReference type="ChEBI" id="CHEBI:29999"/>
        <dbReference type="ChEBI" id="CHEBI:30616"/>
        <dbReference type="ChEBI" id="CHEBI:83421"/>
        <dbReference type="ChEBI" id="CHEBI:456216"/>
        <dbReference type="EC" id="2.7.11.1"/>
    </reaction>
</comment>
<evidence type="ECO:0000256" key="4">
    <source>
        <dbReference type="ARBA" id="ARBA00022679"/>
    </source>
</evidence>
<dbReference type="EMBL" id="BLZA01000030">
    <property type="protein sequence ID" value="GHJ88723.1"/>
    <property type="molecule type" value="Genomic_DNA"/>
</dbReference>
<dbReference type="PANTHER" id="PTHR48012">
    <property type="entry name" value="STERILE20-LIKE KINASE, ISOFORM B-RELATED"/>
    <property type="match status" value="1"/>
</dbReference>
<dbReference type="FunFam" id="1.10.510.10:FF:000499">
    <property type="entry name" value="Serine/threonine-protein kinase KIC1"/>
    <property type="match status" value="1"/>
</dbReference>
<dbReference type="GO" id="GO:0004674">
    <property type="term" value="F:protein serine/threonine kinase activity"/>
    <property type="evidence" value="ECO:0007669"/>
    <property type="project" value="UniProtKB-KW"/>
</dbReference>
<feature type="compositionally biased region" description="Pro residues" evidence="11">
    <location>
        <begin position="1"/>
        <end position="11"/>
    </location>
</feature>
<dbReference type="Proteomes" id="UP000620104">
    <property type="component" value="Unassembled WGS sequence"/>
</dbReference>
<proteinExistence type="inferred from homology"/>
<gene>
    <name evidence="13" type="ORF">NliqN6_5125</name>
</gene>
<evidence type="ECO:0000259" key="12">
    <source>
        <dbReference type="PROSITE" id="PS50011"/>
    </source>
</evidence>
<sequence>MVPLQRPPLSPTPAIHRAPASQPVYLPAHTGLSAQTYTSSSYSPAGTPLDEQPHIVLATRVFDMPESQKGGLRRLDTEEEDEEYMTGDSFREMHLTTEDHAGDPSARYELMELLGTGNFGKVFKARDLKTRRVVAIKQIDFTEIQEEISHLQACDSPHITRYYGSFVKGYKLWIIMEFLAGSVSDLLKPAPFSEFQIAITAREMLLGLEYLHAIGKIHRDIKAANVLISELGDIKLADFGVSSQLSNAMSRRFTFVGTPFWMAPEVITRQSGYDTKADIWSLGITAFELAKGEPPHADKHPMKVVFHIPQAPPPRLDAREGWSSEFQDFVSRCLEKDPEARPSATDLLEHPFIRQAGSKRSLVRLINRYTEWKAQHKRRNDKLVAPTVESYPDATMMSEWNFDGTVKGMTVVGLAGKDSGRPVEPNMFGQLGEDYEEDPSGSSLRGERARLETVVVAEHKGEAQRPPPPHLTSKSRTSSTNDLKARVKHERHPSVSDAESVASAQRTVKPASKTPATPSRQLREPTAIGKAAGAKAILSSSQSKTADVLIEEAVLPAISKALRNAASAAEVQALEAMQDGFKVLGASNPELTDQLMLDMLDGIRQNGSVRANLTRKAKARASLENVRDSFPETPGKTEVAGQETPIDNPGRSAIRNSNQIADVLYLRWLDNLRLKWPLGGT</sequence>
<evidence type="ECO:0000313" key="14">
    <source>
        <dbReference type="Proteomes" id="UP000620104"/>
    </source>
</evidence>
<keyword evidence="5 10" id="KW-0547">Nucleotide-binding</keyword>
<dbReference type="InterPro" id="IPR050629">
    <property type="entry name" value="STE20/SPS1-PAK"/>
</dbReference>
<evidence type="ECO:0000256" key="10">
    <source>
        <dbReference type="PROSITE-ProRule" id="PRU10141"/>
    </source>
</evidence>
<keyword evidence="7 10" id="KW-0067">ATP-binding</keyword>
<dbReference type="InterPro" id="IPR017441">
    <property type="entry name" value="Protein_kinase_ATP_BS"/>
</dbReference>
<keyword evidence="3" id="KW-0723">Serine/threonine-protein kinase</keyword>
<feature type="region of interest" description="Disordered" evidence="11">
    <location>
        <begin position="415"/>
        <end position="446"/>
    </location>
</feature>
<evidence type="ECO:0000256" key="7">
    <source>
        <dbReference type="ARBA" id="ARBA00022840"/>
    </source>
</evidence>
<dbReference type="SMART" id="SM00220">
    <property type="entry name" value="S_TKc"/>
    <property type="match status" value="1"/>
</dbReference>
<keyword evidence="14" id="KW-1185">Reference proteome</keyword>
<dbReference type="PROSITE" id="PS50011">
    <property type="entry name" value="PROTEIN_KINASE_DOM"/>
    <property type="match status" value="1"/>
</dbReference>
<name>A0A8H3TX59_9TREE</name>
<dbReference type="InterPro" id="IPR000719">
    <property type="entry name" value="Prot_kinase_dom"/>
</dbReference>
<evidence type="ECO:0000256" key="1">
    <source>
        <dbReference type="ARBA" id="ARBA00008874"/>
    </source>
</evidence>
<dbReference type="AlphaFoldDB" id="A0A8H3TX59"/>
<evidence type="ECO:0000256" key="9">
    <source>
        <dbReference type="ARBA" id="ARBA00048679"/>
    </source>
</evidence>
<comment type="catalytic activity">
    <reaction evidence="8">
        <text>L-threonyl-[protein] + ATP = O-phospho-L-threonyl-[protein] + ADP + H(+)</text>
        <dbReference type="Rhea" id="RHEA:46608"/>
        <dbReference type="Rhea" id="RHEA-COMP:11060"/>
        <dbReference type="Rhea" id="RHEA-COMP:11605"/>
        <dbReference type="ChEBI" id="CHEBI:15378"/>
        <dbReference type="ChEBI" id="CHEBI:30013"/>
        <dbReference type="ChEBI" id="CHEBI:30616"/>
        <dbReference type="ChEBI" id="CHEBI:61977"/>
        <dbReference type="ChEBI" id="CHEBI:456216"/>
        <dbReference type="EC" id="2.7.11.1"/>
    </reaction>
</comment>
<dbReference type="SUPFAM" id="SSF56112">
    <property type="entry name" value="Protein kinase-like (PK-like)"/>
    <property type="match status" value="1"/>
</dbReference>
<evidence type="ECO:0000256" key="8">
    <source>
        <dbReference type="ARBA" id="ARBA00047899"/>
    </source>
</evidence>
<dbReference type="PROSITE" id="PS00107">
    <property type="entry name" value="PROTEIN_KINASE_ATP"/>
    <property type="match status" value="1"/>
</dbReference>
<evidence type="ECO:0000313" key="13">
    <source>
        <dbReference type="EMBL" id="GHJ88723.1"/>
    </source>
</evidence>
<feature type="region of interest" description="Disordered" evidence="11">
    <location>
        <begin position="458"/>
        <end position="525"/>
    </location>
</feature>
<feature type="region of interest" description="Disordered" evidence="11">
    <location>
        <begin position="627"/>
        <end position="651"/>
    </location>
</feature>
<dbReference type="CDD" id="cd06609">
    <property type="entry name" value="STKc_MST3_like"/>
    <property type="match status" value="1"/>
</dbReference>
<feature type="region of interest" description="Disordered" evidence="11">
    <location>
        <begin position="1"/>
        <end position="20"/>
    </location>
</feature>
<reference evidence="13" key="1">
    <citation type="submission" date="2020-07" db="EMBL/GenBank/DDBJ databases">
        <title>Draft Genome Sequence of a Deep-Sea Yeast, Naganishia (Cryptococcus) liquefaciens strain N6.</title>
        <authorList>
            <person name="Han Y.W."/>
            <person name="Kajitani R."/>
            <person name="Morimoto H."/>
            <person name="Parhat M."/>
            <person name="Tsubouchi H."/>
            <person name="Bakenova O."/>
            <person name="Ogata M."/>
            <person name="Argunhan B."/>
            <person name="Aoki R."/>
            <person name="Kajiwara S."/>
            <person name="Itoh T."/>
            <person name="Iwasaki H."/>
        </authorList>
    </citation>
    <scope>NUCLEOTIDE SEQUENCE</scope>
    <source>
        <strain evidence="13">N6</strain>
    </source>
</reference>
<dbReference type="Gene3D" id="1.10.510.10">
    <property type="entry name" value="Transferase(Phosphotransferase) domain 1"/>
    <property type="match status" value="1"/>
</dbReference>
<feature type="binding site" evidence="10">
    <location>
        <position position="137"/>
    </location>
    <ligand>
        <name>ATP</name>
        <dbReference type="ChEBI" id="CHEBI:30616"/>
    </ligand>
</feature>
<evidence type="ECO:0000256" key="3">
    <source>
        <dbReference type="ARBA" id="ARBA00022527"/>
    </source>
</evidence>
<dbReference type="PANTHER" id="PTHR48012:SF27">
    <property type="entry name" value="SERINE_THREONINE-PROTEIN KINASE SID1"/>
    <property type="match status" value="1"/>
</dbReference>
<feature type="compositionally biased region" description="Polar residues" evidence="11">
    <location>
        <begin position="472"/>
        <end position="482"/>
    </location>
</feature>
<dbReference type="OrthoDB" id="248923at2759"/>
<dbReference type="InterPro" id="IPR011009">
    <property type="entry name" value="Kinase-like_dom_sf"/>
</dbReference>
<organism evidence="13 14">
    <name type="scientific">Naganishia liquefaciens</name>
    <dbReference type="NCBI Taxonomy" id="104408"/>
    <lineage>
        <taxon>Eukaryota</taxon>
        <taxon>Fungi</taxon>
        <taxon>Dikarya</taxon>
        <taxon>Basidiomycota</taxon>
        <taxon>Agaricomycotina</taxon>
        <taxon>Tremellomycetes</taxon>
        <taxon>Filobasidiales</taxon>
        <taxon>Filobasidiaceae</taxon>
        <taxon>Naganishia</taxon>
    </lineage>
</organism>
<dbReference type="GO" id="GO:0005524">
    <property type="term" value="F:ATP binding"/>
    <property type="evidence" value="ECO:0007669"/>
    <property type="project" value="UniProtKB-UniRule"/>
</dbReference>
<keyword evidence="4" id="KW-0808">Transferase</keyword>
<evidence type="ECO:0000256" key="2">
    <source>
        <dbReference type="ARBA" id="ARBA00012513"/>
    </source>
</evidence>
<dbReference type="EC" id="2.7.11.1" evidence="2"/>